<dbReference type="InterPro" id="IPR050490">
    <property type="entry name" value="Bact_solute-bd_prot1"/>
</dbReference>
<gene>
    <name evidence="7" type="ORF">SAMN04489810_0703</name>
</gene>
<accession>A0A1G7VID1</accession>
<dbReference type="InterPro" id="IPR006059">
    <property type="entry name" value="SBP"/>
</dbReference>
<dbReference type="SUPFAM" id="SSF53850">
    <property type="entry name" value="Periplasmic binding protein-like II"/>
    <property type="match status" value="1"/>
</dbReference>
<feature type="chain" id="PRO_5039484999" evidence="6">
    <location>
        <begin position="27"/>
        <end position="432"/>
    </location>
</feature>
<dbReference type="Proteomes" id="UP000199009">
    <property type="component" value="Chromosome I"/>
</dbReference>
<evidence type="ECO:0000256" key="4">
    <source>
        <dbReference type="ARBA" id="ARBA00023139"/>
    </source>
</evidence>
<evidence type="ECO:0000256" key="5">
    <source>
        <dbReference type="ARBA" id="ARBA00023288"/>
    </source>
</evidence>
<proteinExistence type="predicted"/>
<keyword evidence="1" id="KW-1003">Cell membrane</keyword>
<evidence type="ECO:0000313" key="8">
    <source>
        <dbReference type="Proteomes" id="UP000199009"/>
    </source>
</evidence>
<keyword evidence="2 6" id="KW-0732">Signal</keyword>
<evidence type="ECO:0000256" key="2">
    <source>
        <dbReference type="ARBA" id="ARBA00022729"/>
    </source>
</evidence>
<evidence type="ECO:0000313" key="7">
    <source>
        <dbReference type="EMBL" id="SDG58690.1"/>
    </source>
</evidence>
<reference evidence="7 8" key="1">
    <citation type="submission" date="2016-10" db="EMBL/GenBank/DDBJ databases">
        <authorList>
            <person name="de Groot N.N."/>
        </authorList>
    </citation>
    <scope>NUCLEOTIDE SEQUENCE [LARGE SCALE GENOMIC DNA]</scope>
    <source>
        <strain evidence="7 8">DSM 23142</strain>
    </source>
</reference>
<dbReference type="PANTHER" id="PTHR43649">
    <property type="entry name" value="ARABINOSE-BINDING PROTEIN-RELATED"/>
    <property type="match status" value="1"/>
</dbReference>
<keyword evidence="5" id="KW-0449">Lipoprotein</keyword>
<dbReference type="Pfam" id="PF13416">
    <property type="entry name" value="SBP_bac_8"/>
    <property type="match status" value="1"/>
</dbReference>
<keyword evidence="4" id="KW-0564">Palmitate</keyword>
<organism evidence="7 8">
    <name type="scientific">Microbacterium pygmaeum</name>
    <dbReference type="NCBI Taxonomy" id="370764"/>
    <lineage>
        <taxon>Bacteria</taxon>
        <taxon>Bacillati</taxon>
        <taxon>Actinomycetota</taxon>
        <taxon>Actinomycetes</taxon>
        <taxon>Micrococcales</taxon>
        <taxon>Microbacteriaceae</taxon>
        <taxon>Microbacterium</taxon>
    </lineage>
</organism>
<feature type="signal peptide" evidence="6">
    <location>
        <begin position="1"/>
        <end position="26"/>
    </location>
</feature>
<dbReference type="EMBL" id="LT629692">
    <property type="protein sequence ID" value="SDG58690.1"/>
    <property type="molecule type" value="Genomic_DNA"/>
</dbReference>
<evidence type="ECO:0000256" key="6">
    <source>
        <dbReference type="SAM" id="SignalP"/>
    </source>
</evidence>
<protein>
    <submittedName>
        <fullName evidence="7">Raffinose/stachyose/melibiose transport system substrate-binding protein</fullName>
    </submittedName>
</protein>
<dbReference type="Gene3D" id="3.40.190.10">
    <property type="entry name" value="Periplasmic binding protein-like II"/>
    <property type="match status" value="2"/>
</dbReference>
<name>A0A1G7VID1_9MICO</name>
<evidence type="ECO:0000256" key="1">
    <source>
        <dbReference type="ARBA" id="ARBA00022475"/>
    </source>
</evidence>
<dbReference type="AlphaFoldDB" id="A0A1G7VID1"/>
<sequence>MSQLSTNRHVRWALIAAPLAGVLVLAGCSGSTDDDGGSTDAPAAGVGFSIMVAQSNDADDYWGKFAAQYTDETGVEIEVIPYPGDGYNTQVTTQLQGGNAADMMILSPGTGQPISVITLAEAGFLEPLDDTSAAIIPEGTESLYDVDGEIYAQPAALTPTGLLYNAAGAADVGIENYPASYADLLAACGTARAGGKTFNVLAGSAPPNNGLLAMVISATQVYATTPDWNEQRAAGEVTFADSGWRDVLETIVEMKDTGCFQDGVEGGTFDSITQGIGGQTSLSASVPGSAAASIGGATGLDLTVQAFPASGGGKASIVASAGYAWAINAAAEDDAKESAQAFLDWAAEPEQAQAFADLAGFVPITGVTADNLPPQYQPIGELLEQGSFVEAPLATFPNPAVYDALAVGVQGLLTGQKTVDQVLDEMDAAWDA</sequence>
<dbReference type="OrthoDB" id="3256840at2"/>
<dbReference type="RefSeq" id="WP_091486388.1">
    <property type="nucleotide sequence ID" value="NZ_LT629692.1"/>
</dbReference>
<evidence type="ECO:0000256" key="3">
    <source>
        <dbReference type="ARBA" id="ARBA00023136"/>
    </source>
</evidence>
<keyword evidence="3" id="KW-0472">Membrane</keyword>
<dbReference type="STRING" id="370764.SAMN04489810_0703"/>
<dbReference type="PANTHER" id="PTHR43649:SF33">
    <property type="entry name" value="POLYGALACTURONAN_RHAMNOGALACTURONAN-BINDING PROTEIN YTCQ"/>
    <property type="match status" value="1"/>
</dbReference>
<keyword evidence="8" id="KW-1185">Reference proteome</keyword>